<comment type="caution">
    <text evidence="3">The sequence shown here is derived from an EMBL/GenBank/DDBJ whole genome shotgun (WGS) entry which is preliminary data.</text>
</comment>
<dbReference type="PANTHER" id="PTHR42928">
    <property type="entry name" value="TRICARBOXYLATE-BINDING PROTEIN"/>
    <property type="match status" value="1"/>
</dbReference>
<feature type="signal peptide" evidence="2">
    <location>
        <begin position="1"/>
        <end position="24"/>
    </location>
</feature>
<dbReference type="PANTHER" id="PTHR42928:SF5">
    <property type="entry name" value="BLR1237 PROTEIN"/>
    <property type="match status" value="1"/>
</dbReference>
<dbReference type="InterPro" id="IPR005064">
    <property type="entry name" value="BUG"/>
</dbReference>
<reference evidence="3" key="1">
    <citation type="submission" date="2020-02" db="EMBL/GenBank/DDBJ databases">
        <authorList>
            <person name="Chen W.-M."/>
        </authorList>
    </citation>
    <scope>NUCLEOTIDE SEQUENCE</scope>
    <source>
        <strain evidence="3">NBD-18</strain>
    </source>
</reference>
<dbReference type="SUPFAM" id="SSF53850">
    <property type="entry name" value="Periplasmic binding protein-like II"/>
    <property type="match status" value="1"/>
</dbReference>
<accession>A0A6B2R0X8</accession>
<feature type="chain" id="PRO_5025459182" evidence="2">
    <location>
        <begin position="25"/>
        <end position="328"/>
    </location>
</feature>
<dbReference type="InterPro" id="IPR042100">
    <property type="entry name" value="Bug_dom1"/>
</dbReference>
<name>A0A6B2R0X8_9BURK</name>
<organism evidence="3">
    <name type="scientific">Sheuella amnicola</name>
    <dbReference type="NCBI Taxonomy" id="2707330"/>
    <lineage>
        <taxon>Bacteria</taxon>
        <taxon>Pseudomonadati</taxon>
        <taxon>Pseudomonadota</taxon>
        <taxon>Betaproteobacteria</taxon>
        <taxon>Burkholderiales</taxon>
        <taxon>Alcaligenaceae</taxon>
        <taxon>Sheuella</taxon>
    </lineage>
</organism>
<gene>
    <name evidence="3" type="ORF">G3I67_07135</name>
</gene>
<protein>
    <submittedName>
        <fullName evidence="3">Tripartite tricarboxylate transporter substrate binding protein</fullName>
    </submittedName>
</protein>
<sequence length="328" mass="34523">MGLTMSLRLAISLLFMATSMPAFSQTAATGFPDKPIKIVVGFAAGGPTDIVARSIADFAGRNLGQPVIVENKPGANTIIAADIVASAQPDGYTLLAAATNHTMIPALYQDKIKFNAVSSFAPLCTVASSPTVLVVGPAFKVDTLKAFLDDVRSKPGVRTYATPGTGSGGHFATESFARLANLKMNHIPYKGAAPAMNDLMAGQVDLSFATLASVLPMIKSGKLKALAVAAPKRSAFLPDVPTFEESGIKGYSADAWYGVMAPAGIQDNVRSKLQNTLEQNAKDAKTVERLSSLGLEPQSICGNAFAQLLKTEVEFNLKLAKELDLKME</sequence>
<dbReference type="CDD" id="cd07012">
    <property type="entry name" value="PBP2_Bug_TTT"/>
    <property type="match status" value="1"/>
</dbReference>
<dbReference type="Pfam" id="PF03401">
    <property type="entry name" value="TctC"/>
    <property type="match status" value="1"/>
</dbReference>
<keyword evidence="2" id="KW-0732">Signal</keyword>
<evidence type="ECO:0000256" key="2">
    <source>
        <dbReference type="SAM" id="SignalP"/>
    </source>
</evidence>
<dbReference type="PIRSF" id="PIRSF017082">
    <property type="entry name" value="YflP"/>
    <property type="match status" value="1"/>
</dbReference>
<comment type="similarity">
    <text evidence="1">Belongs to the UPF0065 (bug) family.</text>
</comment>
<dbReference type="AlphaFoldDB" id="A0A6B2R0X8"/>
<dbReference type="Gene3D" id="3.40.190.10">
    <property type="entry name" value="Periplasmic binding protein-like II"/>
    <property type="match status" value="1"/>
</dbReference>
<evidence type="ECO:0000256" key="1">
    <source>
        <dbReference type="ARBA" id="ARBA00006987"/>
    </source>
</evidence>
<dbReference type="Gene3D" id="3.40.190.150">
    <property type="entry name" value="Bordetella uptake gene, domain 1"/>
    <property type="match status" value="1"/>
</dbReference>
<dbReference type="EMBL" id="JAAGRN010000004">
    <property type="protein sequence ID" value="NDY82999.1"/>
    <property type="molecule type" value="Genomic_DNA"/>
</dbReference>
<evidence type="ECO:0000313" key="3">
    <source>
        <dbReference type="EMBL" id="NDY82999.1"/>
    </source>
</evidence>
<proteinExistence type="inferred from homology"/>